<geneLocation type="plasmid" evidence="2">
    <name>paeca2</name>
</geneLocation>
<keyword evidence="1" id="KW-0614">Plasmid</keyword>
<evidence type="ECO:0000313" key="1">
    <source>
        <dbReference type="EMBL" id="QLI60505.1"/>
    </source>
</evidence>
<dbReference type="EMBL" id="CP039628">
    <property type="protein sequence ID" value="QLI60505.1"/>
    <property type="molecule type" value="Genomic_DNA"/>
</dbReference>
<sequence length="63" mass="6915">MEEGFSKYDPTEYLTSEAEIKAYLDEAMTIGEPNLISAVLDDIAKARSMAKPCKNASDLGEIE</sequence>
<protein>
    <recommendedName>
        <fullName evidence="3">Addiction module antidote protein</fullName>
    </recommendedName>
</protein>
<dbReference type="InterPro" id="IPR014057">
    <property type="entry name" value="HI1420"/>
</dbReference>
<proteinExistence type="predicted"/>
<dbReference type="Proteomes" id="UP000266778">
    <property type="component" value="Plasmid pAeca2"/>
</dbReference>
<dbReference type="Pfam" id="PF21716">
    <property type="entry name" value="dnstrm_HI1420"/>
    <property type="match status" value="1"/>
</dbReference>
<gene>
    <name evidence="1" type="ORF">C1C91_23330</name>
</gene>
<evidence type="ECO:0008006" key="3">
    <source>
        <dbReference type="Google" id="ProtNLM"/>
    </source>
</evidence>
<dbReference type="AlphaFoldDB" id="A0A7D5UKV0"/>
<reference evidence="1 2" key="1">
    <citation type="submission" date="2019-04" db="EMBL/GenBank/DDBJ databases">
        <title>Novel transposon Tn6433 variants accelerate the dissemination of tet(E) in Aeromonas under oxytetracycline stresses.</title>
        <authorList>
            <person name="Shi Y."/>
            <person name="Tian Z."/>
            <person name="Zhang Y."/>
            <person name="Zhang H."/>
            <person name="Yang M."/>
        </authorList>
    </citation>
    <scope>NUCLEOTIDE SEQUENCE [LARGE SCALE GENOMIC DNA]</scope>
    <source>
        <strain evidence="1 2">T25-39</strain>
        <plasmid evidence="2">paeca2</plasmid>
    </source>
</reference>
<evidence type="ECO:0000313" key="2">
    <source>
        <dbReference type="Proteomes" id="UP000266778"/>
    </source>
</evidence>
<accession>A0A7D5UKV0</accession>
<name>A0A7D5UKV0_AERCA</name>
<organism evidence="1 2">
    <name type="scientific">Aeromonas caviae</name>
    <name type="common">Aeromonas punctata</name>
    <dbReference type="NCBI Taxonomy" id="648"/>
    <lineage>
        <taxon>Bacteria</taxon>
        <taxon>Pseudomonadati</taxon>
        <taxon>Pseudomonadota</taxon>
        <taxon>Gammaproteobacteria</taxon>
        <taxon>Aeromonadales</taxon>
        <taxon>Aeromonadaceae</taxon>
        <taxon>Aeromonas</taxon>
    </lineage>
</organism>